<comment type="similarity">
    <text evidence="1">Belongs to the metallo-beta-lactamase superfamily.</text>
</comment>
<evidence type="ECO:0000313" key="7">
    <source>
        <dbReference type="EMBL" id="MER7179343.1"/>
    </source>
</evidence>
<evidence type="ECO:0000256" key="3">
    <source>
        <dbReference type="ARBA" id="ARBA00022801"/>
    </source>
</evidence>
<dbReference type="EMBL" id="JBEPEK010000037">
    <property type="protein sequence ID" value="MER7179343.1"/>
    <property type="molecule type" value="Genomic_DNA"/>
</dbReference>
<evidence type="ECO:0000256" key="1">
    <source>
        <dbReference type="ARBA" id="ARBA00007749"/>
    </source>
</evidence>
<dbReference type="RefSeq" id="WP_350778455.1">
    <property type="nucleotide sequence ID" value="NZ_JBEPEK010000037.1"/>
</dbReference>
<sequence>MESENSPSIPSILSGPSIRSGPGIPSESSGRGGFRREGFVQRTVLGDVEVIRVVEWQGPFTPARTLVPQSSAGVWADNEDWLAPDHWDPAADRAVAALGTWVLRSGGRTVLVDTPVGNGRERPGLPGFHQWQGDFLGLLARAGVRPQDVDVVVNTHVHADHVGWNTVGVEGGWVPAFPNARYLVPAADDFHFGPENGYGNGVGEDDRLVYEDSIVPVHRAGQAVLWDGVHRIDEHLTLESAPGHTPGSSVLRLASGSDRAVFVGDLLHSPVQILRPQWNSCFCLDPAQAKASRRRILERAAATRELVVPAHFGGPGAVEVRKEGEGFALGPWAAFAP</sequence>
<dbReference type="InterPro" id="IPR051013">
    <property type="entry name" value="MBL_superfamily_lactonases"/>
</dbReference>
<dbReference type="Pfam" id="PF00753">
    <property type="entry name" value="Lactamase_B"/>
    <property type="match status" value="1"/>
</dbReference>
<dbReference type="Proteomes" id="UP001474181">
    <property type="component" value="Unassembled WGS sequence"/>
</dbReference>
<keyword evidence="4" id="KW-0862">Zinc</keyword>
<feature type="domain" description="Metallo-beta-lactamase" evidence="6">
    <location>
        <begin position="97"/>
        <end position="311"/>
    </location>
</feature>
<evidence type="ECO:0000259" key="6">
    <source>
        <dbReference type="SMART" id="SM00849"/>
    </source>
</evidence>
<feature type="compositionally biased region" description="Low complexity" evidence="5">
    <location>
        <begin position="1"/>
        <end position="29"/>
    </location>
</feature>
<evidence type="ECO:0000256" key="2">
    <source>
        <dbReference type="ARBA" id="ARBA00022723"/>
    </source>
</evidence>
<accession>A0ABV1WR58</accession>
<protein>
    <submittedName>
        <fullName evidence="7">MBL fold metallo-hydrolase</fullName>
    </submittedName>
</protein>
<evidence type="ECO:0000256" key="4">
    <source>
        <dbReference type="ARBA" id="ARBA00022833"/>
    </source>
</evidence>
<keyword evidence="3" id="KW-0378">Hydrolase</keyword>
<dbReference type="SMART" id="SM00849">
    <property type="entry name" value="Lactamase_B"/>
    <property type="match status" value="1"/>
</dbReference>
<gene>
    <name evidence="7" type="ORF">ABT404_07645</name>
</gene>
<dbReference type="PANTHER" id="PTHR42978:SF6">
    <property type="entry name" value="QUORUM-QUENCHING LACTONASE YTNP-RELATED"/>
    <property type="match status" value="1"/>
</dbReference>
<feature type="region of interest" description="Disordered" evidence="5">
    <location>
        <begin position="1"/>
        <end position="35"/>
    </location>
</feature>
<keyword evidence="2" id="KW-0479">Metal-binding</keyword>
<evidence type="ECO:0000313" key="8">
    <source>
        <dbReference type="Proteomes" id="UP001474181"/>
    </source>
</evidence>
<proteinExistence type="inferred from homology"/>
<keyword evidence="8" id="KW-1185">Reference proteome</keyword>
<comment type="caution">
    <text evidence="7">The sequence shown here is derived from an EMBL/GenBank/DDBJ whole genome shotgun (WGS) entry which is preliminary data.</text>
</comment>
<dbReference type="InterPro" id="IPR001279">
    <property type="entry name" value="Metallo-B-lactamas"/>
</dbReference>
<reference evidence="7 8" key="1">
    <citation type="submission" date="2024-06" db="EMBL/GenBank/DDBJ databases">
        <title>The Natural Products Discovery Center: Release of the First 8490 Sequenced Strains for Exploring Actinobacteria Biosynthetic Diversity.</title>
        <authorList>
            <person name="Kalkreuter E."/>
            <person name="Kautsar S.A."/>
            <person name="Yang D."/>
            <person name="Bader C.D."/>
            <person name="Teijaro C.N."/>
            <person name="Fluegel L."/>
            <person name="Davis C.M."/>
            <person name="Simpson J.R."/>
            <person name="Lauterbach L."/>
            <person name="Steele A.D."/>
            <person name="Gui C."/>
            <person name="Meng S."/>
            <person name="Li G."/>
            <person name="Viehrig K."/>
            <person name="Ye F."/>
            <person name="Su P."/>
            <person name="Kiefer A.F."/>
            <person name="Nichols A."/>
            <person name="Cepeda A.J."/>
            <person name="Yan W."/>
            <person name="Fan B."/>
            <person name="Jiang Y."/>
            <person name="Adhikari A."/>
            <person name="Zheng C.-J."/>
            <person name="Schuster L."/>
            <person name="Cowan T.M."/>
            <person name="Smanski M.J."/>
            <person name="Chevrette M.G."/>
            <person name="De Carvalho L.P.S."/>
            <person name="Shen B."/>
        </authorList>
    </citation>
    <scope>NUCLEOTIDE SEQUENCE [LARGE SCALE GENOMIC DNA]</scope>
    <source>
        <strain evidence="7 8">NPDC000234</strain>
    </source>
</reference>
<name>A0ABV1WR58_9ACTN</name>
<dbReference type="SUPFAM" id="SSF56281">
    <property type="entry name" value="Metallo-hydrolase/oxidoreductase"/>
    <property type="match status" value="1"/>
</dbReference>
<dbReference type="CDD" id="cd16277">
    <property type="entry name" value="metallo-hydrolase-like_MBL-fold"/>
    <property type="match status" value="1"/>
</dbReference>
<organism evidence="7 8">
    <name type="scientific">Streptomyces hyaluromycini</name>
    <dbReference type="NCBI Taxonomy" id="1377993"/>
    <lineage>
        <taxon>Bacteria</taxon>
        <taxon>Bacillati</taxon>
        <taxon>Actinomycetota</taxon>
        <taxon>Actinomycetes</taxon>
        <taxon>Kitasatosporales</taxon>
        <taxon>Streptomycetaceae</taxon>
        <taxon>Streptomyces</taxon>
    </lineage>
</organism>
<dbReference type="Gene3D" id="3.60.15.10">
    <property type="entry name" value="Ribonuclease Z/Hydroxyacylglutathione hydrolase-like"/>
    <property type="match status" value="1"/>
</dbReference>
<evidence type="ECO:0000256" key="5">
    <source>
        <dbReference type="SAM" id="MobiDB-lite"/>
    </source>
</evidence>
<dbReference type="InterPro" id="IPR036866">
    <property type="entry name" value="RibonucZ/Hydroxyglut_hydro"/>
</dbReference>
<dbReference type="PANTHER" id="PTHR42978">
    <property type="entry name" value="QUORUM-QUENCHING LACTONASE YTNP-RELATED-RELATED"/>
    <property type="match status" value="1"/>
</dbReference>